<evidence type="ECO:0000256" key="9">
    <source>
        <dbReference type="ARBA" id="ARBA00023295"/>
    </source>
</evidence>
<comment type="catalytic activity">
    <reaction evidence="11">
        <text>(1,4-alpha-D-galacturonosyl)n+m + H2O = (1,4-alpha-D-galacturonosyl)n + (1,4-alpha-D-galacturonosyl)m.</text>
        <dbReference type="EC" id="3.2.1.15"/>
    </reaction>
</comment>
<dbReference type="Proteomes" id="UP000281677">
    <property type="component" value="Unassembled WGS sequence"/>
</dbReference>
<dbReference type="InterPro" id="IPR000743">
    <property type="entry name" value="Glyco_hydro_28"/>
</dbReference>
<dbReference type="AlphaFoldDB" id="A0A3M7I9B0"/>
<dbReference type="PROSITE" id="PS00502">
    <property type="entry name" value="POLYGALACTURONASE"/>
    <property type="match status" value="1"/>
</dbReference>
<keyword evidence="8" id="KW-1015">Disulfide bond</keyword>
<feature type="chain" id="PRO_5018060593" description="endo-polygalacturonase" evidence="14">
    <location>
        <begin position="21"/>
        <end position="501"/>
    </location>
</feature>
<dbReference type="OrthoDB" id="1546079at2759"/>
<comment type="similarity">
    <text evidence="2 13">Belongs to the glycosyl hydrolase 28 family.</text>
</comment>
<evidence type="ECO:0000313" key="16">
    <source>
        <dbReference type="Proteomes" id="UP000281677"/>
    </source>
</evidence>
<dbReference type="FunFam" id="2.160.20.10:FF:000002">
    <property type="entry name" value="Endopolygalacturonase D"/>
    <property type="match status" value="1"/>
</dbReference>
<dbReference type="Gene3D" id="2.160.20.10">
    <property type="entry name" value="Single-stranded right-handed beta-helix, Pectin lyase-like"/>
    <property type="match status" value="1"/>
</dbReference>
<organism evidence="15 16">
    <name type="scientific">Hortaea werneckii</name>
    <name type="common">Black yeast</name>
    <name type="synonym">Cladosporium werneckii</name>
    <dbReference type="NCBI Taxonomy" id="91943"/>
    <lineage>
        <taxon>Eukaryota</taxon>
        <taxon>Fungi</taxon>
        <taxon>Dikarya</taxon>
        <taxon>Ascomycota</taxon>
        <taxon>Pezizomycotina</taxon>
        <taxon>Dothideomycetes</taxon>
        <taxon>Dothideomycetidae</taxon>
        <taxon>Mycosphaerellales</taxon>
        <taxon>Teratosphaeriaceae</taxon>
        <taxon>Hortaea</taxon>
    </lineage>
</organism>
<feature type="active site" evidence="12">
    <location>
        <position position="341"/>
    </location>
</feature>
<name>A0A3M7I9B0_HORWE</name>
<sequence length="501" mass="50689">MHQPTLASLLLGAGAGMVAAHPAPWSRTPKAHHHHDQLGYFPLSSNPSGIHAGLGSPAGTAVATGGFGSYIVPSGSGIAAPTLKSYASASGSGIAMSTGAGSYATGSVASVTVASPTAVSSGVSSTTATGASAGMVSKVQADSGCTFSDAAAAAGGKADCKNIVLKDIAVPAGTTLDMTDLNDGTTVTFEGTTTFGYEEWKGPLISFSGTDVTIQGADGHLIDMGGDQWWDGKGSNGGVTKPKGFYAHSLTDSIITGLNIKNTPIQCFSINGAENLHVVDITIDNSEGDVEDGGHNTDAFDVGSSTGVYISGANVKNQDDCLAINSGTDISFTGATCSGGHGISIGSVGGRDDNTVESVFISDSTITDSDNGVRIKTVFDATGLVKNVTYSSITLSGINKYGIVIEQDYENGSPTCTPTDGVPITDLTLSDITGSVGDDAAPYYILCAACSDWTVSGVEVTGGTASDECEARHARLRFEETASTSALLMVHFDNQGQNVVS</sequence>
<evidence type="ECO:0000256" key="10">
    <source>
        <dbReference type="ARBA" id="ARBA00023316"/>
    </source>
</evidence>
<comment type="caution">
    <text evidence="15">The sequence shown here is derived from an EMBL/GenBank/DDBJ whole genome shotgun (WGS) entry which is preliminary data.</text>
</comment>
<evidence type="ECO:0000256" key="14">
    <source>
        <dbReference type="SAM" id="SignalP"/>
    </source>
</evidence>
<evidence type="ECO:0000256" key="11">
    <source>
        <dbReference type="ARBA" id="ARBA00034074"/>
    </source>
</evidence>
<dbReference type="GO" id="GO:0005576">
    <property type="term" value="C:extracellular region"/>
    <property type="evidence" value="ECO:0007669"/>
    <property type="project" value="UniProtKB-SubCell"/>
</dbReference>
<evidence type="ECO:0000256" key="3">
    <source>
        <dbReference type="ARBA" id="ARBA00012736"/>
    </source>
</evidence>
<feature type="signal peptide" evidence="14">
    <location>
        <begin position="1"/>
        <end position="20"/>
    </location>
</feature>
<dbReference type="InterPro" id="IPR006626">
    <property type="entry name" value="PbH1"/>
</dbReference>
<comment type="subcellular location">
    <subcellularLocation>
        <location evidence="1">Secreted</location>
    </subcellularLocation>
</comment>
<keyword evidence="9 13" id="KW-0326">Glycosidase</keyword>
<dbReference type="InterPro" id="IPR012334">
    <property type="entry name" value="Pectin_lyas_fold"/>
</dbReference>
<reference evidence="15 16" key="1">
    <citation type="journal article" date="2018" name="BMC Genomics">
        <title>Genomic evidence for intraspecific hybridization in a clonal and extremely halotolerant yeast.</title>
        <authorList>
            <person name="Gostincar C."/>
            <person name="Stajich J.E."/>
            <person name="Zupancic J."/>
            <person name="Zalar P."/>
            <person name="Gunde-Cimerman N."/>
        </authorList>
    </citation>
    <scope>NUCLEOTIDE SEQUENCE [LARGE SCALE GENOMIC DNA]</scope>
    <source>
        <strain evidence="15 16">EXF-120</strain>
    </source>
</reference>
<protein>
    <recommendedName>
        <fullName evidence="3">endo-polygalacturonase</fullName>
        <ecNumber evidence="3">3.2.1.15</ecNumber>
    </recommendedName>
</protein>
<evidence type="ECO:0000256" key="5">
    <source>
        <dbReference type="ARBA" id="ARBA00022729"/>
    </source>
</evidence>
<dbReference type="SUPFAM" id="SSF51126">
    <property type="entry name" value="Pectin lyase-like"/>
    <property type="match status" value="1"/>
</dbReference>
<dbReference type="PANTHER" id="PTHR31884:SF1">
    <property type="entry name" value="POLYGALACTURONASE"/>
    <property type="match status" value="1"/>
</dbReference>
<evidence type="ECO:0000256" key="13">
    <source>
        <dbReference type="RuleBase" id="RU361169"/>
    </source>
</evidence>
<dbReference type="EC" id="3.2.1.15" evidence="3"/>
<keyword evidence="10" id="KW-0961">Cell wall biogenesis/degradation</keyword>
<dbReference type="GO" id="GO:0071555">
    <property type="term" value="P:cell wall organization"/>
    <property type="evidence" value="ECO:0007669"/>
    <property type="project" value="UniProtKB-KW"/>
</dbReference>
<evidence type="ECO:0000313" key="15">
    <source>
        <dbReference type="EMBL" id="RMZ22119.1"/>
    </source>
</evidence>
<proteinExistence type="inferred from homology"/>
<dbReference type="EMBL" id="QWIT01000597">
    <property type="protein sequence ID" value="RMZ22119.1"/>
    <property type="molecule type" value="Genomic_DNA"/>
</dbReference>
<dbReference type="InterPro" id="IPR011050">
    <property type="entry name" value="Pectin_lyase_fold/virulence"/>
</dbReference>
<gene>
    <name evidence="15" type="ORF">D0859_13859</name>
</gene>
<evidence type="ECO:0000256" key="8">
    <source>
        <dbReference type="ARBA" id="ARBA00023157"/>
    </source>
</evidence>
<evidence type="ECO:0000256" key="2">
    <source>
        <dbReference type="ARBA" id="ARBA00008834"/>
    </source>
</evidence>
<evidence type="ECO:0000256" key="12">
    <source>
        <dbReference type="PROSITE-ProRule" id="PRU10052"/>
    </source>
</evidence>
<dbReference type="InterPro" id="IPR050434">
    <property type="entry name" value="Glycosyl_hydrlase_28"/>
</dbReference>
<evidence type="ECO:0000256" key="1">
    <source>
        <dbReference type="ARBA" id="ARBA00004613"/>
    </source>
</evidence>
<dbReference type="GO" id="GO:0004650">
    <property type="term" value="F:polygalacturonase activity"/>
    <property type="evidence" value="ECO:0007669"/>
    <property type="project" value="UniProtKB-EC"/>
</dbReference>
<dbReference type="VEuPathDB" id="FungiDB:BTJ68_07149"/>
<evidence type="ECO:0000256" key="6">
    <source>
        <dbReference type="ARBA" id="ARBA00022737"/>
    </source>
</evidence>
<dbReference type="PANTHER" id="PTHR31884">
    <property type="entry name" value="POLYGALACTURONASE"/>
    <property type="match status" value="1"/>
</dbReference>
<accession>A0A3M7I9B0</accession>
<evidence type="ECO:0000256" key="4">
    <source>
        <dbReference type="ARBA" id="ARBA00022525"/>
    </source>
</evidence>
<dbReference type="Pfam" id="PF00295">
    <property type="entry name" value="Glyco_hydro_28"/>
    <property type="match status" value="1"/>
</dbReference>
<keyword evidence="6" id="KW-0677">Repeat</keyword>
<keyword evidence="7 13" id="KW-0378">Hydrolase</keyword>
<keyword evidence="4" id="KW-0964">Secreted</keyword>
<dbReference type="GO" id="GO:0045490">
    <property type="term" value="P:pectin catabolic process"/>
    <property type="evidence" value="ECO:0007669"/>
    <property type="project" value="UniProtKB-ARBA"/>
</dbReference>
<evidence type="ECO:0000256" key="7">
    <source>
        <dbReference type="ARBA" id="ARBA00022801"/>
    </source>
</evidence>
<dbReference type="SMART" id="SM00710">
    <property type="entry name" value="PbH1"/>
    <property type="match status" value="6"/>
</dbReference>
<keyword evidence="5 14" id="KW-0732">Signal</keyword>